<dbReference type="EnsemblPlants" id="PGSC0003DMT400096356">
    <property type="protein sequence ID" value="PGSC0003DMT400096356"/>
    <property type="gene ID" value="PGSC0003DMG400045927"/>
</dbReference>
<dbReference type="Proteomes" id="UP000011115">
    <property type="component" value="Unassembled WGS sequence"/>
</dbReference>
<keyword evidence="3" id="KW-1185">Reference proteome</keyword>
<organism evidence="2 3">
    <name type="scientific">Solanum tuberosum</name>
    <name type="common">Potato</name>
    <dbReference type="NCBI Taxonomy" id="4113"/>
    <lineage>
        <taxon>Eukaryota</taxon>
        <taxon>Viridiplantae</taxon>
        <taxon>Streptophyta</taxon>
        <taxon>Embryophyta</taxon>
        <taxon>Tracheophyta</taxon>
        <taxon>Spermatophyta</taxon>
        <taxon>Magnoliopsida</taxon>
        <taxon>eudicotyledons</taxon>
        <taxon>Gunneridae</taxon>
        <taxon>Pentapetalae</taxon>
        <taxon>asterids</taxon>
        <taxon>lamiids</taxon>
        <taxon>Solanales</taxon>
        <taxon>Solanaceae</taxon>
        <taxon>Solanoideae</taxon>
        <taxon>Solaneae</taxon>
        <taxon>Solanum</taxon>
    </lineage>
</organism>
<evidence type="ECO:0000313" key="3">
    <source>
        <dbReference type="Proteomes" id="UP000011115"/>
    </source>
</evidence>
<feature type="compositionally biased region" description="Polar residues" evidence="1">
    <location>
        <begin position="118"/>
        <end position="143"/>
    </location>
</feature>
<evidence type="ECO:0000256" key="1">
    <source>
        <dbReference type="SAM" id="MobiDB-lite"/>
    </source>
</evidence>
<dbReference type="InParanoid" id="M1DY90"/>
<dbReference type="Gramene" id="PGSC0003DMT400096356">
    <property type="protein sequence ID" value="PGSC0003DMT400096356"/>
    <property type="gene ID" value="PGSC0003DMG400045927"/>
</dbReference>
<feature type="compositionally biased region" description="Polar residues" evidence="1">
    <location>
        <begin position="95"/>
        <end position="110"/>
    </location>
</feature>
<name>M1DY90_SOLTU</name>
<reference evidence="2" key="2">
    <citation type="submission" date="2015-06" db="UniProtKB">
        <authorList>
            <consortium name="EnsemblPlants"/>
        </authorList>
    </citation>
    <scope>IDENTIFICATION</scope>
    <source>
        <strain evidence="2">DM1-3 516 R44</strain>
    </source>
</reference>
<dbReference type="HOGENOM" id="CLU_113507_0_0_1"/>
<accession>M1DY90</accession>
<protein>
    <submittedName>
        <fullName evidence="2">Uncharacterized protein</fullName>
    </submittedName>
</protein>
<sequence length="165" mass="18650">MTKHPYFTRFKDPKDSFSDQCLSKGKEKMVETIENTDLNKIIVNDPIIAEQNKLIGQLFQQIAEIDKTRELTNLAFIANTPTPDSERPPLHFPTSDPTSERFPNNSTTATIPKPPLINLTTPNPHHASSSHQKLPTPHNPNTNVFQKFHLIHQTPTQIVQNPPTT</sequence>
<dbReference type="PaxDb" id="4113-PGSC0003DMT400096356"/>
<proteinExistence type="predicted"/>
<feature type="region of interest" description="Disordered" evidence="1">
    <location>
        <begin position="79"/>
        <end position="143"/>
    </location>
</feature>
<dbReference type="AlphaFoldDB" id="M1DY90"/>
<evidence type="ECO:0000313" key="2">
    <source>
        <dbReference type="EnsemblPlants" id="PGSC0003DMT400096356"/>
    </source>
</evidence>
<reference evidence="3" key="1">
    <citation type="journal article" date="2011" name="Nature">
        <title>Genome sequence and analysis of the tuber crop potato.</title>
        <authorList>
            <consortium name="The Potato Genome Sequencing Consortium"/>
        </authorList>
    </citation>
    <scope>NUCLEOTIDE SEQUENCE [LARGE SCALE GENOMIC DNA]</scope>
    <source>
        <strain evidence="3">cv. DM1-3 516 R44</strain>
    </source>
</reference>